<evidence type="ECO:0000256" key="1">
    <source>
        <dbReference type="ARBA" id="ARBA00004196"/>
    </source>
</evidence>
<dbReference type="InterPro" id="IPR051829">
    <property type="entry name" value="Multiheme_Cytochr_ET"/>
</dbReference>
<feature type="domain" description="Tetrahaem cytochrome" evidence="9">
    <location>
        <begin position="174"/>
        <end position="261"/>
    </location>
</feature>
<evidence type="ECO:0000256" key="4">
    <source>
        <dbReference type="ARBA" id="ARBA00022723"/>
    </source>
</evidence>
<keyword evidence="2" id="KW-0813">Transport</keyword>
<evidence type="ECO:0000313" key="10">
    <source>
        <dbReference type="EMBL" id="BAS26225.1"/>
    </source>
</evidence>
<reference evidence="11" key="1">
    <citation type="submission" date="2015-07" db="EMBL/GenBank/DDBJ databases">
        <title>Complete genome sequence and phylogenetic analysis of Limnochorda pilosa.</title>
        <authorList>
            <person name="Watanabe M."/>
            <person name="Kojima H."/>
            <person name="Fukui M."/>
        </authorList>
    </citation>
    <scope>NUCLEOTIDE SEQUENCE [LARGE SCALE GENOMIC DNA]</scope>
    <source>
        <strain evidence="11">HC45</strain>
    </source>
</reference>
<feature type="transmembrane region" description="Helical" evidence="8">
    <location>
        <begin position="411"/>
        <end position="430"/>
    </location>
</feature>
<evidence type="ECO:0000313" key="11">
    <source>
        <dbReference type="Proteomes" id="UP000065807"/>
    </source>
</evidence>
<organism evidence="10 11">
    <name type="scientific">Limnochorda pilosa</name>
    <dbReference type="NCBI Taxonomy" id="1555112"/>
    <lineage>
        <taxon>Bacteria</taxon>
        <taxon>Bacillati</taxon>
        <taxon>Bacillota</taxon>
        <taxon>Limnochordia</taxon>
        <taxon>Limnochordales</taxon>
        <taxon>Limnochordaceae</taxon>
        <taxon>Limnochorda</taxon>
    </lineage>
</organism>
<keyword evidence="8" id="KW-1133">Transmembrane helix</keyword>
<dbReference type="AlphaFoldDB" id="A0A0K2SGK8"/>
<keyword evidence="5" id="KW-0732">Signal</keyword>
<keyword evidence="8" id="KW-0472">Membrane</keyword>
<dbReference type="OrthoDB" id="9788513at2"/>
<evidence type="ECO:0000256" key="8">
    <source>
        <dbReference type="SAM" id="Phobius"/>
    </source>
</evidence>
<reference evidence="11" key="2">
    <citation type="journal article" date="2016" name="Int. J. Syst. Evol. Microbiol.">
        <title>Complete genome sequence and cell structure of Limnochorda pilosa, a Gram-negative spore-former within the phylum Firmicutes.</title>
        <authorList>
            <person name="Watanabe M."/>
            <person name="Kojima H."/>
            <person name="Fukui M."/>
        </authorList>
    </citation>
    <scope>NUCLEOTIDE SEQUENCE [LARGE SCALE GENOMIC DNA]</scope>
    <source>
        <strain evidence="11">HC45</strain>
    </source>
</reference>
<evidence type="ECO:0000256" key="6">
    <source>
        <dbReference type="ARBA" id="ARBA00022982"/>
    </source>
</evidence>
<accession>A0A0K2SGK8</accession>
<dbReference type="STRING" id="1555112.LIP_0368"/>
<name>A0A0K2SGK8_LIMPI</name>
<keyword evidence="3" id="KW-0349">Heme</keyword>
<dbReference type="PANTHER" id="PTHR35038">
    <property type="entry name" value="DISSIMILATORY SULFITE REDUCTASE SIRA"/>
    <property type="match status" value="1"/>
</dbReference>
<gene>
    <name evidence="10" type="ORF">LIP_0368</name>
</gene>
<dbReference type="Proteomes" id="UP000065807">
    <property type="component" value="Chromosome"/>
</dbReference>
<dbReference type="EMBL" id="AP014924">
    <property type="protein sequence ID" value="BAS26225.1"/>
    <property type="molecule type" value="Genomic_DNA"/>
</dbReference>
<keyword evidence="7" id="KW-0408">Iron</keyword>
<dbReference type="SUPFAM" id="SSF48695">
    <property type="entry name" value="Multiheme cytochromes"/>
    <property type="match status" value="1"/>
</dbReference>
<evidence type="ECO:0000259" key="9">
    <source>
        <dbReference type="Pfam" id="PF14537"/>
    </source>
</evidence>
<dbReference type="InterPro" id="IPR036280">
    <property type="entry name" value="Multihaem_cyt_sf"/>
</dbReference>
<dbReference type="GO" id="GO:0016491">
    <property type="term" value="F:oxidoreductase activity"/>
    <property type="evidence" value="ECO:0007669"/>
    <property type="project" value="TreeGrafter"/>
</dbReference>
<dbReference type="KEGG" id="lpil:LIP_0368"/>
<evidence type="ECO:0000256" key="5">
    <source>
        <dbReference type="ARBA" id="ARBA00022729"/>
    </source>
</evidence>
<dbReference type="GO" id="GO:0046872">
    <property type="term" value="F:metal ion binding"/>
    <property type="evidence" value="ECO:0007669"/>
    <property type="project" value="UniProtKB-KW"/>
</dbReference>
<keyword evidence="4" id="KW-0479">Metal-binding</keyword>
<keyword evidence="8" id="KW-0812">Transmembrane</keyword>
<comment type="subcellular location">
    <subcellularLocation>
        <location evidence="1">Cell envelope</location>
    </subcellularLocation>
</comment>
<proteinExistence type="predicted"/>
<evidence type="ECO:0000256" key="2">
    <source>
        <dbReference type="ARBA" id="ARBA00022448"/>
    </source>
</evidence>
<dbReference type="PANTHER" id="PTHR35038:SF5">
    <property type="entry name" value="CYTOCHROME C-TYPE PROTEIN NRFB"/>
    <property type="match status" value="1"/>
</dbReference>
<protein>
    <recommendedName>
        <fullName evidence="9">Tetrahaem cytochrome domain-containing protein</fullName>
    </recommendedName>
</protein>
<evidence type="ECO:0000256" key="7">
    <source>
        <dbReference type="ARBA" id="ARBA00023004"/>
    </source>
</evidence>
<dbReference type="InterPro" id="IPR012286">
    <property type="entry name" value="Tetrahaem_cytochrome"/>
</dbReference>
<dbReference type="GO" id="GO:0030313">
    <property type="term" value="C:cell envelope"/>
    <property type="evidence" value="ECO:0007669"/>
    <property type="project" value="UniProtKB-SubCell"/>
</dbReference>
<dbReference type="Pfam" id="PF14537">
    <property type="entry name" value="Cytochrom_c3_2"/>
    <property type="match status" value="1"/>
</dbReference>
<keyword evidence="6" id="KW-0249">Electron transport</keyword>
<keyword evidence="11" id="KW-1185">Reference proteome</keyword>
<dbReference type="RefSeq" id="WP_068133519.1">
    <property type="nucleotide sequence ID" value="NZ_AP014924.1"/>
</dbReference>
<sequence length="445" mass="48424">MCHFSRQRLIQTADSPEEAEAVWVDQRAFLMARHPFQCVVCHGGVSPASGKEMAHEGLIEDPGAPEVLGQSCGQEKCHPEIAETYPTSLHATVQGLKNGAYEVLPPEEAERVVSGRCNTCHAGCSDCHLAEGDGNLRVASHDFSATNGSDVCIRCHQETGTGFEGAEGFFGPSVHASAGLECTDCHRGSEVHGTGEALSNLRQAIAISCTDCHRQPGTVVRGLEVPQYQTGGENVSHALHEESLDCTACHIEWNYNCYGCHGYDEAAQPKGYQSFDTEVHLAVDPAKDKVATVVHAPMSRTVGGREYAYGAWAFKNRHALQVAPRSCEECHADGSIFIDSRWRRAPFVGTFSGAEFVADETVDAIRVSREAALALAAWFMPERDQATAQAAQVSLDGVEEGDHVAVRWALWFYRVLIPLVIGGFILLIVLDVRRRSLHRREGRAS</sequence>
<evidence type="ECO:0000256" key="3">
    <source>
        <dbReference type="ARBA" id="ARBA00022617"/>
    </source>
</evidence>
<dbReference type="Gene3D" id="3.90.10.10">
    <property type="entry name" value="Cytochrome C3"/>
    <property type="match status" value="1"/>
</dbReference>